<dbReference type="Gene3D" id="1.10.260.40">
    <property type="entry name" value="lambda repressor-like DNA-binding domains"/>
    <property type="match status" value="1"/>
</dbReference>
<dbReference type="Proteomes" id="UP001164712">
    <property type="component" value="Chromosome"/>
</dbReference>
<accession>A0ABY7HN94</accession>
<proteinExistence type="predicted"/>
<name>A0ABY7HN94_9GAMM</name>
<dbReference type="InterPro" id="IPR001387">
    <property type="entry name" value="Cro/C1-type_HTH"/>
</dbReference>
<sequence length="93" mass="11055">MKWVSHSELHDEWMRDPEYRATYEEEMRKEHLRAVLAQWRSKENLTSAEVAARMGIKPPTVHKMEKNILRASIDTLYRYAKACGIEHPEVPLY</sequence>
<evidence type="ECO:0000313" key="2">
    <source>
        <dbReference type="EMBL" id="WAT00845.1"/>
    </source>
</evidence>
<dbReference type="SUPFAM" id="SSF47413">
    <property type="entry name" value="lambda repressor-like DNA-binding domains"/>
    <property type="match status" value="1"/>
</dbReference>
<protein>
    <submittedName>
        <fullName evidence="2">Helix-turn-helix transcriptional regulator</fullName>
    </submittedName>
</protein>
<keyword evidence="3" id="KW-1185">Reference proteome</keyword>
<dbReference type="PROSITE" id="PS50943">
    <property type="entry name" value="HTH_CROC1"/>
    <property type="match status" value="1"/>
</dbReference>
<evidence type="ECO:0000313" key="3">
    <source>
        <dbReference type="Proteomes" id="UP001164712"/>
    </source>
</evidence>
<reference evidence="2" key="1">
    <citation type="submission" date="2022-12" db="EMBL/GenBank/DDBJ databases">
        <title>Complete genome sequence of an Australian strain of Rouxiella badensis DAR84756 and resolution of the R. badensis DSM100043 and R. chamberiensis DSM28324 genomes.</title>
        <authorList>
            <person name="Paul S."/>
            <person name="Anderson P.J."/>
            <person name="Maynard G."/>
            <person name="Dyall-Smith M."/>
            <person name="Kudinha T."/>
        </authorList>
    </citation>
    <scope>NUCLEOTIDE SEQUENCE</scope>
    <source>
        <strain evidence="2">DSM 28324</strain>
    </source>
</reference>
<dbReference type="CDD" id="cd00093">
    <property type="entry name" value="HTH_XRE"/>
    <property type="match status" value="1"/>
</dbReference>
<dbReference type="InterPro" id="IPR010982">
    <property type="entry name" value="Lambda_DNA-bd_dom_sf"/>
</dbReference>
<dbReference type="Pfam" id="PF01381">
    <property type="entry name" value="HTH_3"/>
    <property type="match status" value="1"/>
</dbReference>
<evidence type="ECO:0000259" key="1">
    <source>
        <dbReference type="PROSITE" id="PS50943"/>
    </source>
</evidence>
<dbReference type="EMBL" id="CP114058">
    <property type="protein sequence ID" value="WAT00845.1"/>
    <property type="molecule type" value="Genomic_DNA"/>
</dbReference>
<gene>
    <name evidence="2" type="ORF">O1V66_18835</name>
</gene>
<organism evidence="2 3">
    <name type="scientific">Rouxiella chamberiensis</name>
    <dbReference type="NCBI Taxonomy" id="1513468"/>
    <lineage>
        <taxon>Bacteria</taxon>
        <taxon>Pseudomonadati</taxon>
        <taxon>Pseudomonadota</taxon>
        <taxon>Gammaproteobacteria</taxon>
        <taxon>Enterobacterales</taxon>
        <taxon>Yersiniaceae</taxon>
        <taxon>Rouxiella</taxon>
    </lineage>
</organism>
<dbReference type="SMART" id="SM00530">
    <property type="entry name" value="HTH_XRE"/>
    <property type="match status" value="1"/>
</dbReference>
<feature type="domain" description="HTH cro/C1-type" evidence="1">
    <location>
        <begin position="36"/>
        <end position="90"/>
    </location>
</feature>